<dbReference type="InterPro" id="IPR047007">
    <property type="entry name" value="XRN1_D1_sf"/>
</dbReference>
<dbReference type="GO" id="GO:0140082">
    <property type="term" value="F:SUMO-ubiquitin ligase activity"/>
    <property type="evidence" value="ECO:0007669"/>
    <property type="project" value="TreeGrafter"/>
</dbReference>
<dbReference type="InterPro" id="IPR041385">
    <property type="entry name" value="SH3_12"/>
</dbReference>
<dbReference type="InterPro" id="IPR041106">
    <property type="entry name" value="XRN1_D2_D3"/>
</dbReference>
<evidence type="ECO:0000256" key="1">
    <source>
        <dbReference type="ARBA" id="ARBA00022723"/>
    </source>
</evidence>
<dbReference type="Gene3D" id="2.30.30.750">
    <property type="match status" value="1"/>
</dbReference>
<evidence type="ECO:0000256" key="3">
    <source>
        <dbReference type="ARBA" id="ARBA00022833"/>
    </source>
</evidence>
<dbReference type="SUPFAM" id="SSF57850">
    <property type="entry name" value="RING/U-box"/>
    <property type="match status" value="1"/>
</dbReference>
<dbReference type="Pfam" id="PF18332">
    <property type="entry name" value="XRN1_D1"/>
    <property type="match status" value="1"/>
</dbReference>
<evidence type="ECO:0000313" key="8">
    <source>
        <dbReference type="Proteomes" id="UP000789508"/>
    </source>
</evidence>
<keyword evidence="8" id="KW-1185">Reference proteome</keyword>
<name>A0A9N9FLD0_9GLOM</name>
<feature type="compositionally biased region" description="Basic and acidic residues" evidence="5">
    <location>
        <begin position="571"/>
        <end position="588"/>
    </location>
</feature>
<dbReference type="GO" id="GO:0032183">
    <property type="term" value="F:SUMO binding"/>
    <property type="evidence" value="ECO:0007669"/>
    <property type="project" value="TreeGrafter"/>
</dbReference>
<gene>
    <name evidence="7" type="ORF">ALEPTO_LOCUS5414</name>
</gene>
<keyword evidence="2 4" id="KW-0863">Zinc-finger</keyword>
<dbReference type="Pfam" id="PF18334">
    <property type="entry name" value="XRN1_D2_D3"/>
    <property type="match status" value="1"/>
</dbReference>
<protein>
    <submittedName>
        <fullName evidence="7">11047_t:CDS:1</fullName>
    </submittedName>
</protein>
<dbReference type="SMART" id="SM00184">
    <property type="entry name" value="RING"/>
    <property type="match status" value="1"/>
</dbReference>
<dbReference type="InterPro" id="IPR014722">
    <property type="entry name" value="Rib_uL2_dom2"/>
</dbReference>
<evidence type="ECO:0000256" key="5">
    <source>
        <dbReference type="SAM" id="MobiDB-lite"/>
    </source>
</evidence>
<dbReference type="PANTHER" id="PTHR47094:SF1">
    <property type="entry name" value="RING-TYPE E3 UBIQUITIN TRANSFERASE"/>
    <property type="match status" value="1"/>
</dbReference>
<organism evidence="7 8">
    <name type="scientific">Ambispora leptoticha</name>
    <dbReference type="NCBI Taxonomy" id="144679"/>
    <lineage>
        <taxon>Eukaryota</taxon>
        <taxon>Fungi</taxon>
        <taxon>Fungi incertae sedis</taxon>
        <taxon>Mucoromycota</taxon>
        <taxon>Glomeromycotina</taxon>
        <taxon>Glomeromycetes</taxon>
        <taxon>Archaeosporales</taxon>
        <taxon>Ambisporaceae</taxon>
        <taxon>Ambispora</taxon>
    </lineage>
</organism>
<dbReference type="InterPro" id="IPR017907">
    <property type="entry name" value="Znf_RING_CS"/>
</dbReference>
<dbReference type="GO" id="GO:0008270">
    <property type="term" value="F:zinc ion binding"/>
    <property type="evidence" value="ECO:0007669"/>
    <property type="project" value="UniProtKB-KW"/>
</dbReference>
<accession>A0A9N9FLD0</accession>
<sequence>WPFLQEGFVSVISDELFRYELTTLPNGKTQVIKNPHRTEVLENWRRKADKLERDYSKRQGTITGTVNVVVHVLMLKGLKRLDDGALIKEYLSEGSEIDFAVQTTVDSVEFEDTRFKEKPPIAIEDEFPLRTQVFFLGKIHYGCPAEVIAHGDHQLLEIRLLVPKNLKAQEPAFGREIAQDFTRRVRYYPSFVVAKRLGISGLTLSKLTASLHVIGKVTEQRSNLGLNLKFEAKKQKVLGYTRKSKDSGWEYSDKAIQLLQEYKRKFPEFVQGLENMHKDAEDFYDKEVAVDKINEIREWLKSVEVREFERVALEAEQLDKEAIDKIEQAAADLLKIGSKYKKVYIKNIPRHALLKPSHASTRLQDQKFSLGDRVVFVQDSGSVPIAAKGTIVGIERHNIDVVCDSSFMSGSTLGDRCSPYRGMTVPGSALLNLTSPQYQEKNNRANHSVRSHTNAHHGYNWQQSALAQTNNYHQRVNARGNGSRSGAYSMINGNHQNARQIIPRPRAANYSNGNNYMNSNIPSSHTTTYRGAYTNNLTRGIVNGGSGGNNYILRSNNGRGGNNAVAGGHYSKGDNPRFGEGSNREKSRVGSKASVNNRVFEDEINNTRGITRSKRRRTEGPSNPVVESSRNAQGIPIILPPLFIHPTNAIEDRSTGAPTLPSIRSVFSNDLGTPFNNNDRNNEIPYIDLTNISSPEERTRTPDVVDLTVVSSPDVCVSSSKDVIVIDDDPAGCEEHYPSAKKTYKTPILEIKCAICLEPPSNVSYTNCGHIFCRECITQAVKVQKMCSLCRNPLNLKKVKRLQFKVM</sequence>
<evidence type="ECO:0000313" key="7">
    <source>
        <dbReference type="EMBL" id="CAG8541099.1"/>
    </source>
</evidence>
<feature type="non-terminal residue" evidence="7">
    <location>
        <position position="1"/>
    </location>
</feature>
<dbReference type="InterPro" id="IPR049627">
    <property type="entry name" value="SLX8"/>
</dbReference>
<dbReference type="Gene3D" id="3.30.40.10">
    <property type="entry name" value="Zinc/RING finger domain, C3HC4 (zinc finger)"/>
    <property type="match status" value="1"/>
</dbReference>
<dbReference type="InterPro" id="IPR040992">
    <property type="entry name" value="XRN1_D1"/>
</dbReference>
<feature type="region of interest" description="Disordered" evidence="5">
    <location>
        <begin position="568"/>
        <end position="592"/>
    </location>
</feature>
<comment type="caution">
    <text evidence="7">The sequence shown here is derived from an EMBL/GenBank/DDBJ whole genome shotgun (WGS) entry which is preliminary data.</text>
</comment>
<dbReference type="PANTHER" id="PTHR47094">
    <property type="entry name" value="ELFLESS, ISOFORM B"/>
    <property type="match status" value="1"/>
</dbReference>
<evidence type="ECO:0000256" key="4">
    <source>
        <dbReference type="PROSITE-ProRule" id="PRU00175"/>
    </source>
</evidence>
<dbReference type="Gene3D" id="2.170.260.40">
    <property type="match status" value="1"/>
</dbReference>
<dbReference type="Pfam" id="PF18129">
    <property type="entry name" value="SH3_12"/>
    <property type="match status" value="1"/>
</dbReference>
<dbReference type="InterPro" id="IPR001841">
    <property type="entry name" value="Znf_RING"/>
</dbReference>
<feature type="domain" description="RING-type" evidence="6">
    <location>
        <begin position="753"/>
        <end position="791"/>
    </location>
</feature>
<dbReference type="OrthoDB" id="6270329at2759"/>
<dbReference type="GO" id="GO:0033768">
    <property type="term" value="C:SUMO-targeted ubiquitin ligase complex"/>
    <property type="evidence" value="ECO:0007669"/>
    <property type="project" value="TreeGrafter"/>
</dbReference>
<proteinExistence type="predicted"/>
<evidence type="ECO:0000259" key="6">
    <source>
        <dbReference type="PROSITE" id="PS50089"/>
    </source>
</evidence>
<dbReference type="Pfam" id="PF13639">
    <property type="entry name" value="zf-RING_2"/>
    <property type="match status" value="1"/>
</dbReference>
<dbReference type="Proteomes" id="UP000789508">
    <property type="component" value="Unassembled WGS sequence"/>
</dbReference>
<dbReference type="Gene3D" id="2.30.30.30">
    <property type="match status" value="1"/>
</dbReference>
<dbReference type="GO" id="GO:0006511">
    <property type="term" value="P:ubiquitin-dependent protein catabolic process"/>
    <property type="evidence" value="ECO:0007669"/>
    <property type="project" value="TreeGrafter"/>
</dbReference>
<keyword evidence="3" id="KW-0862">Zinc</keyword>
<reference evidence="7" key="1">
    <citation type="submission" date="2021-06" db="EMBL/GenBank/DDBJ databases">
        <authorList>
            <person name="Kallberg Y."/>
            <person name="Tangrot J."/>
            <person name="Rosling A."/>
        </authorList>
    </citation>
    <scope>NUCLEOTIDE SEQUENCE</scope>
    <source>
        <strain evidence="7">FL130A</strain>
    </source>
</reference>
<dbReference type="AlphaFoldDB" id="A0A9N9FLD0"/>
<dbReference type="InterPro" id="IPR047008">
    <property type="entry name" value="XRN1_SH3_sf"/>
</dbReference>
<dbReference type="PROSITE" id="PS00518">
    <property type="entry name" value="ZF_RING_1"/>
    <property type="match status" value="1"/>
</dbReference>
<dbReference type="InterPro" id="IPR013083">
    <property type="entry name" value="Znf_RING/FYVE/PHD"/>
</dbReference>
<keyword evidence="1" id="KW-0479">Metal-binding</keyword>
<dbReference type="GO" id="GO:0061630">
    <property type="term" value="F:ubiquitin protein ligase activity"/>
    <property type="evidence" value="ECO:0007669"/>
    <property type="project" value="InterPro"/>
</dbReference>
<evidence type="ECO:0000256" key="2">
    <source>
        <dbReference type="ARBA" id="ARBA00022771"/>
    </source>
</evidence>
<dbReference type="EMBL" id="CAJVPS010001519">
    <property type="protein sequence ID" value="CAG8541099.1"/>
    <property type="molecule type" value="Genomic_DNA"/>
</dbReference>
<dbReference type="PROSITE" id="PS50089">
    <property type="entry name" value="ZF_RING_2"/>
    <property type="match status" value="1"/>
</dbReference>